<dbReference type="Gene3D" id="3.30.70.1290">
    <property type="entry name" value="Transposase IS200-like"/>
    <property type="match status" value="1"/>
</dbReference>
<dbReference type="AlphaFoldDB" id="A0A5C6CEI0"/>
<feature type="region of interest" description="Disordered" evidence="1">
    <location>
        <begin position="1"/>
        <end position="20"/>
    </location>
</feature>
<dbReference type="OrthoDB" id="278793at2"/>
<dbReference type="GO" id="GO:0004803">
    <property type="term" value="F:transposase activity"/>
    <property type="evidence" value="ECO:0007669"/>
    <property type="project" value="InterPro"/>
</dbReference>
<dbReference type="GO" id="GO:0006313">
    <property type="term" value="P:DNA transposition"/>
    <property type="evidence" value="ECO:0007669"/>
    <property type="project" value="InterPro"/>
</dbReference>
<dbReference type="InterPro" id="IPR036515">
    <property type="entry name" value="Transposase_17_sf"/>
</dbReference>
<sequence>MGHSRRFARRRSPTGRRSPGSGLVCGVVKRWDWLFVGVHLLLGGDSMPRPPRIQFPGANYHILTRVSRGDGRRKRFHDPRHYERFTQGLQDEVQRSGWIVLTYCLMPNQIHALIQTPEPNLASGMQHWLSGYAHWYAKRNQRTGHLYQGRYKAILARRRRLLLDSETLHSSESL</sequence>
<dbReference type="Proteomes" id="UP000316304">
    <property type="component" value="Unassembled WGS sequence"/>
</dbReference>
<evidence type="ECO:0000313" key="3">
    <source>
        <dbReference type="EMBL" id="TWU23010.1"/>
    </source>
</evidence>
<organism evidence="3 4">
    <name type="scientific">Novipirellula galeiformis</name>
    <dbReference type="NCBI Taxonomy" id="2528004"/>
    <lineage>
        <taxon>Bacteria</taxon>
        <taxon>Pseudomonadati</taxon>
        <taxon>Planctomycetota</taxon>
        <taxon>Planctomycetia</taxon>
        <taxon>Pirellulales</taxon>
        <taxon>Pirellulaceae</taxon>
        <taxon>Novipirellula</taxon>
    </lineage>
</organism>
<proteinExistence type="predicted"/>
<dbReference type="PANTHER" id="PTHR34322">
    <property type="entry name" value="TRANSPOSASE, Y1_TNP DOMAIN-CONTAINING"/>
    <property type="match status" value="1"/>
</dbReference>
<evidence type="ECO:0000259" key="2">
    <source>
        <dbReference type="SMART" id="SM01321"/>
    </source>
</evidence>
<dbReference type="SMART" id="SM01321">
    <property type="entry name" value="Y1_Tnp"/>
    <property type="match status" value="1"/>
</dbReference>
<comment type="caution">
    <text evidence="3">The sequence shown here is derived from an EMBL/GenBank/DDBJ whole genome shotgun (WGS) entry which is preliminary data.</text>
</comment>
<dbReference type="SUPFAM" id="SSF143422">
    <property type="entry name" value="Transposase IS200-like"/>
    <property type="match status" value="1"/>
</dbReference>
<protein>
    <submittedName>
        <fullName evidence="3">Transposase IS200 like protein</fullName>
    </submittedName>
</protein>
<dbReference type="InterPro" id="IPR002686">
    <property type="entry name" value="Transposase_17"/>
</dbReference>
<reference evidence="3 4" key="1">
    <citation type="submission" date="2019-02" db="EMBL/GenBank/DDBJ databases">
        <title>Deep-cultivation of Planctomycetes and their phenomic and genomic characterization uncovers novel biology.</title>
        <authorList>
            <person name="Wiegand S."/>
            <person name="Jogler M."/>
            <person name="Boedeker C."/>
            <person name="Pinto D."/>
            <person name="Vollmers J."/>
            <person name="Rivas-Marin E."/>
            <person name="Kohn T."/>
            <person name="Peeters S.H."/>
            <person name="Heuer A."/>
            <person name="Rast P."/>
            <person name="Oberbeckmann S."/>
            <person name="Bunk B."/>
            <person name="Jeske O."/>
            <person name="Meyerdierks A."/>
            <person name="Storesund J.E."/>
            <person name="Kallscheuer N."/>
            <person name="Luecker S."/>
            <person name="Lage O.M."/>
            <person name="Pohl T."/>
            <person name="Merkel B.J."/>
            <person name="Hornburger P."/>
            <person name="Mueller R.-W."/>
            <person name="Bruemmer F."/>
            <person name="Labrenz M."/>
            <person name="Spormann A.M."/>
            <person name="Op Den Camp H."/>
            <person name="Overmann J."/>
            <person name="Amann R."/>
            <person name="Jetten M.S.M."/>
            <person name="Mascher T."/>
            <person name="Medema M.H."/>
            <person name="Devos D.P."/>
            <person name="Kaster A.-K."/>
            <person name="Ovreas L."/>
            <person name="Rohde M."/>
            <person name="Galperin M.Y."/>
            <person name="Jogler C."/>
        </authorList>
    </citation>
    <scope>NUCLEOTIDE SEQUENCE [LARGE SCALE GENOMIC DNA]</scope>
    <source>
        <strain evidence="3 4">Pla52o</strain>
    </source>
</reference>
<feature type="compositionally biased region" description="Basic residues" evidence="1">
    <location>
        <begin position="1"/>
        <end position="14"/>
    </location>
</feature>
<accession>A0A5C6CEI0</accession>
<keyword evidence="4" id="KW-1185">Reference proteome</keyword>
<name>A0A5C6CEI0_9BACT</name>
<dbReference type="Pfam" id="PF01797">
    <property type="entry name" value="Y1_Tnp"/>
    <property type="match status" value="1"/>
</dbReference>
<evidence type="ECO:0000313" key="4">
    <source>
        <dbReference type="Proteomes" id="UP000316304"/>
    </source>
</evidence>
<feature type="domain" description="Transposase IS200-like" evidence="2">
    <location>
        <begin position="55"/>
        <end position="166"/>
    </location>
</feature>
<dbReference type="GO" id="GO:0003677">
    <property type="term" value="F:DNA binding"/>
    <property type="evidence" value="ECO:0007669"/>
    <property type="project" value="InterPro"/>
</dbReference>
<gene>
    <name evidence="3" type="ORF">Pla52o_25440</name>
</gene>
<dbReference type="EMBL" id="SJPT01000004">
    <property type="protein sequence ID" value="TWU23010.1"/>
    <property type="molecule type" value="Genomic_DNA"/>
</dbReference>
<evidence type="ECO:0000256" key="1">
    <source>
        <dbReference type="SAM" id="MobiDB-lite"/>
    </source>
</evidence>
<dbReference type="PANTHER" id="PTHR34322:SF2">
    <property type="entry name" value="TRANSPOSASE IS200-LIKE DOMAIN-CONTAINING PROTEIN"/>
    <property type="match status" value="1"/>
</dbReference>